<organism evidence="2 3">
    <name type="scientific">Anaerostipes hominis</name>
    <name type="common">ex Liu et al. 2021</name>
    <dbReference type="NCBI Taxonomy" id="2763018"/>
    <lineage>
        <taxon>Bacteria</taxon>
        <taxon>Bacillati</taxon>
        <taxon>Bacillota</taxon>
        <taxon>Clostridia</taxon>
        <taxon>Lachnospirales</taxon>
        <taxon>Lachnospiraceae</taxon>
        <taxon>Anaerostipes</taxon>
    </lineage>
</organism>
<gene>
    <name evidence="2" type="ORF">H8S22_06270</name>
</gene>
<dbReference type="EMBL" id="JACOOS010000005">
    <property type="protein sequence ID" value="MBC5677226.1"/>
    <property type="molecule type" value="Genomic_DNA"/>
</dbReference>
<sequence>MIFRKANVIGGTVESVKSIDDKTTEVVLKSQEWDRNASAEYDVEYRILFRDNLAKNVMKSKNVAKGRFISVSVKSSMTIPYEGISFHTSAVYKATETTDRGETKETTVTHGIIRRVSERTGADGTSWYRVDIPIDSYNSQTKKYETTWYGISFNDKFDSLDKVKKALTKGTHVMIRGGRININTTDDGRIYHNILGFGFRLCPKVAKKDTGTKIDTPDHKEPNINGEPAIYGEPNIN</sequence>
<proteinExistence type="predicted"/>
<evidence type="ECO:0000313" key="2">
    <source>
        <dbReference type="EMBL" id="MBC5677226.1"/>
    </source>
</evidence>
<accession>A0ABR7FRX4</accession>
<dbReference type="Proteomes" id="UP000635828">
    <property type="component" value="Unassembled WGS sequence"/>
</dbReference>
<keyword evidence="3" id="KW-1185">Reference proteome</keyword>
<protein>
    <submittedName>
        <fullName evidence="2">Uncharacterized protein</fullName>
    </submittedName>
</protein>
<feature type="compositionally biased region" description="Basic and acidic residues" evidence="1">
    <location>
        <begin position="212"/>
        <end position="222"/>
    </location>
</feature>
<evidence type="ECO:0000313" key="3">
    <source>
        <dbReference type="Proteomes" id="UP000635828"/>
    </source>
</evidence>
<evidence type="ECO:0000256" key="1">
    <source>
        <dbReference type="SAM" id="MobiDB-lite"/>
    </source>
</evidence>
<dbReference type="RefSeq" id="WP_024727397.1">
    <property type="nucleotide sequence ID" value="NZ_JACOOS010000005.1"/>
</dbReference>
<feature type="region of interest" description="Disordered" evidence="1">
    <location>
        <begin position="212"/>
        <end position="237"/>
    </location>
</feature>
<reference evidence="2 3" key="1">
    <citation type="submission" date="2020-08" db="EMBL/GenBank/DDBJ databases">
        <title>Genome public.</title>
        <authorList>
            <person name="Liu C."/>
            <person name="Sun Q."/>
        </authorList>
    </citation>
    <scope>NUCLEOTIDE SEQUENCE [LARGE SCALE GENOMIC DNA]</scope>
    <source>
        <strain evidence="2 3">NSJ-7</strain>
    </source>
</reference>
<comment type="caution">
    <text evidence="2">The sequence shown here is derived from an EMBL/GenBank/DDBJ whole genome shotgun (WGS) entry which is preliminary data.</text>
</comment>
<name>A0ABR7FRX4_9FIRM</name>